<accession>A0ABW3QSQ3</accession>
<dbReference type="RefSeq" id="WP_380723324.1">
    <property type="nucleotide sequence ID" value="NZ_JBHTLK010000048.1"/>
</dbReference>
<evidence type="ECO:0000256" key="1">
    <source>
        <dbReference type="ARBA" id="ARBA00008911"/>
    </source>
</evidence>
<evidence type="ECO:0000313" key="5">
    <source>
        <dbReference type="Proteomes" id="UP001597168"/>
    </source>
</evidence>
<dbReference type="GO" id="GO:0003849">
    <property type="term" value="F:3-deoxy-7-phosphoheptulonate synthase activity"/>
    <property type="evidence" value="ECO:0007669"/>
    <property type="project" value="UniProtKB-EC"/>
</dbReference>
<keyword evidence="3" id="KW-0057">Aromatic amino acid biosynthesis</keyword>
<comment type="similarity">
    <text evidence="1 3">Belongs to the class-II DAHP synthase family.</text>
</comment>
<dbReference type="SUPFAM" id="SSF51569">
    <property type="entry name" value="Aldolase"/>
    <property type="match status" value="1"/>
</dbReference>
<keyword evidence="3" id="KW-0028">Amino-acid biosynthesis</keyword>
<protein>
    <recommendedName>
        <fullName evidence="3">Phospho-2-dehydro-3-deoxyheptonate aldolase</fullName>
        <ecNumber evidence="3">2.5.1.54</ecNumber>
    </recommendedName>
</protein>
<comment type="caution">
    <text evidence="4">The sequence shown here is derived from an EMBL/GenBank/DDBJ whole genome shotgun (WGS) entry which is preliminary data.</text>
</comment>
<keyword evidence="2 3" id="KW-0808">Transferase</keyword>
<dbReference type="PANTHER" id="PTHR21337:SF0">
    <property type="entry name" value="PHOSPHO-2-DEHYDRO-3-DEOXYHEPTONATE ALDOLASE"/>
    <property type="match status" value="1"/>
</dbReference>
<proteinExistence type="inferred from homology"/>
<reference evidence="5" key="1">
    <citation type="journal article" date="2019" name="Int. J. Syst. Evol. Microbiol.">
        <title>The Global Catalogue of Microorganisms (GCM) 10K type strain sequencing project: providing services to taxonomists for standard genome sequencing and annotation.</title>
        <authorList>
            <consortium name="The Broad Institute Genomics Platform"/>
            <consortium name="The Broad Institute Genome Sequencing Center for Infectious Disease"/>
            <person name="Wu L."/>
            <person name="Ma J."/>
        </authorList>
    </citation>
    <scope>NUCLEOTIDE SEQUENCE [LARGE SCALE GENOMIC DNA]</scope>
    <source>
        <strain evidence="5">CCUG 60214</strain>
    </source>
</reference>
<evidence type="ECO:0000256" key="2">
    <source>
        <dbReference type="ARBA" id="ARBA00022679"/>
    </source>
</evidence>
<evidence type="ECO:0000313" key="4">
    <source>
        <dbReference type="EMBL" id="MFD1147863.1"/>
    </source>
</evidence>
<dbReference type="InterPro" id="IPR013785">
    <property type="entry name" value="Aldolase_TIM"/>
</dbReference>
<dbReference type="Pfam" id="PF01474">
    <property type="entry name" value="DAHP_synth_2"/>
    <property type="match status" value="2"/>
</dbReference>
<evidence type="ECO:0000256" key="3">
    <source>
        <dbReference type="RuleBase" id="RU363071"/>
    </source>
</evidence>
<name>A0ABW3QSQ3_9PSEU</name>
<comment type="catalytic activity">
    <reaction evidence="3">
        <text>D-erythrose 4-phosphate + phosphoenolpyruvate + H2O = 7-phospho-2-dehydro-3-deoxy-D-arabino-heptonate + phosphate</text>
        <dbReference type="Rhea" id="RHEA:14717"/>
        <dbReference type="ChEBI" id="CHEBI:15377"/>
        <dbReference type="ChEBI" id="CHEBI:16897"/>
        <dbReference type="ChEBI" id="CHEBI:43474"/>
        <dbReference type="ChEBI" id="CHEBI:58394"/>
        <dbReference type="ChEBI" id="CHEBI:58702"/>
        <dbReference type="EC" id="2.5.1.54"/>
    </reaction>
</comment>
<organism evidence="4 5">
    <name type="scientific">Saccharothrix hoggarensis</name>
    <dbReference type="NCBI Taxonomy" id="913853"/>
    <lineage>
        <taxon>Bacteria</taxon>
        <taxon>Bacillati</taxon>
        <taxon>Actinomycetota</taxon>
        <taxon>Actinomycetes</taxon>
        <taxon>Pseudonocardiales</taxon>
        <taxon>Pseudonocardiaceae</taxon>
        <taxon>Saccharothrix</taxon>
    </lineage>
</organism>
<gene>
    <name evidence="4" type="ORF">ACFQ3T_12060</name>
</gene>
<dbReference type="Proteomes" id="UP001597168">
    <property type="component" value="Unassembled WGS sequence"/>
</dbReference>
<dbReference type="EC" id="2.5.1.54" evidence="3"/>
<comment type="pathway">
    <text evidence="3">Metabolic intermediate biosynthesis; chorismate biosynthesis; chorismate from D-erythrose 4-phosphate and phosphoenolpyruvate: step 1/7.</text>
</comment>
<dbReference type="PANTHER" id="PTHR21337">
    <property type="entry name" value="PHOSPHO-2-DEHYDRO-3-DEOXYHEPTONATE ALDOLASE 1, 2"/>
    <property type="match status" value="1"/>
</dbReference>
<keyword evidence="5" id="KW-1185">Reference proteome</keyword>
<dbReference type="Gene3D" id="3.20.20.70">
    <property type="entry name" value="Aldolase class I"/>
    <property type="match status" value="1"/>
</dbReference>
<dbReference type="EMBL" id="JBHTLK010000048">
    <property type="protein sequence ID" value="MFD1147863.1"/>
    <property type="molecule type" value="Genomic_DNA"/>
</dbReference>
<dbReference type="InterPro" id="IPR002480">
    <property type="entry name" value="DAHP_synth_2"/>
</dbReference>
<sequence length="389" mass="42058">MEQELRDIIPHQAPQQPQWPDSTRIARVRRDLATRPALVGVDDVRTLRTLLARVAAGEAHVIQAGDCAEDPAECTVGYVARKAALLDVLAGTMKLNTHKPVLRAGRLAGQFAKPRSEPTEVVGGVELPVYRGHMVNSPEPDPERRRPDPRRLLSGYLAAREVMVNLGWPSGGATAIDAPVWTSHEALLLDYELPMVRRTPSGDLVLTSTHWPWIGERTRQPDGGHVALLARVVNPVACKVGPKTTVEDLLALCRKLDPNREPGRLTLISRMGAEAVEERLPVLVAAVRAAGHPVIWLCDPMHGNTVRSPSGLKTRVVETVLHEIRAAQRAITEGGGVAGGLHLETATDDVTECATHPGDLGHVGDKYTTFCDPRLNPAQAVSVVAAWTG</sequence>